<proteinExistence type="predicted"/>
<dbReference type="EMBL" id="KE145359">
    <property type="protein sequence ID" value="EPE32400.1"/>
    <property type="molecule type" value="Genomic_DNA"/>
</dbReference>
<sequence>MARGEASQTKIHYKGKDDDFIIFIDDAKAAKEWKTDKSIPLAQVVSAFKIFVTHKQGAQGTLDGASHSTLDNEFGTHVDEEVIKQIIEKGTIQEGEFTERQGPKNDSMGSRAGH</sequence>
<feature type="region of interest" description="Disordered" evidence="1">
    <location>
        <begin position="89"/>
        <end position="114"/>
    </location>
</feature>
<dbReference type="InterPro" id="IPR019783">
    <property type="entry name" value="SDO1/SBDS_N"/>
</dbReference>
<feature type="domain" description="Ribosome maturation protein SDO1/SBDS N-terminal" evidence="2">
    <location>
        <begin position="8"/>
        <end position="99"/>
    </location>
</feature>
<gene>
    <name evidence="3" type="ORF">GLAREA_07533</name>
</gene>
<dbReference type="SUPFAM" id="SSF89895">
    <property type="entry name" value="FYSH domain"/>
    <property type="match status" value="1"/>
</dbReference>
<dbReference type="RefSeq" id="XP_008080412.1">
    <property type="nucleotide sequence ID" value="XM_008082221.1"/>
</dbReference>
<dbReference type="GeneID" id="19466586"/>
<dbReference type="PANTHER" id="PTHR10927:SF2">
    <property type="entry name" value="RESTRICTION OF TELOMERE CAPPING PROTEIN 3"/>
    <property type="match status" value="1"/>
</dbReference>
<dbReference type="HOGENOM" id="CLU_137480_1_0_1"/>
<dbReference type="KEGG" id="glz:GLAREA_07533"/>
<evidence type="ECO:0000313" key="3">
    <source>
        <dbReference type="EMBL" id="EPE32400.1"/>
    </source>
</evidence>
<dbReference type="eggNOG" id="ENOG502S9SB">
    <property type="taxonomic scope" value="Eukaryota"/>
</dbReference>
<dbReference type="Gene3D" id="3.30.1250.10">
    <property type="entry name" value="Ribosome maturation protein SBDS, N-terminal domain"/>
    <property type="match status" value="1"/>
</dbReference>
<evidence type="ECO:0000313" key="4">
    <source>
        <dbReference type="Proteomes" id="UP000016922"/>
    </source>
</evidence>
<accession>S3D3P1</accession>
<organism evidence="3 4">
    <name type="scientific">Glarea lozoyensis (strain ATCC 20868 / MF5171)</name>
    <dbReference type="NCBI Taxonomy" id="1116229"/>
    <lineage>
        <taxon>Eukaryota</taxon>
        <taxon>Fungi</taxon>
        <taxon>Dikarya</taxon>
        <taxon>Ascomycota</taxon>
        <taxon>Pezizomycotina</taxon>
        <taxon>Leotiomycetes</taxon>
        <taxon>Helotiales</taxon>
        <taxon>Helotiaceae</taxon>
        <taxon>Glarea</taxon>
    </lineage>
</organism>
<dbReference type="STRING" id="1116229.S3D3P1"/>
<keyword evidence="4" id="KW-1185">Reference proteome</keyword>
<evidence type="ECO:0000259" key="2">
    <source>
        <dbReference type="Pfam" id="PF01172"/>
    </source>
</evidence>
<protein>
    <submittedName>
        <fullName evidence="3">FYSH</fullName>
    </submittedName>
</protein>
<dbReference type="InterPro" id="IPR039100">
    <property type="entry name" value="Sdo1/SBDS-like"/>
</dbReference>
<dbReference type="Pfam" id="PF01172">
    <property type="entry name" value="SBDS_N"/>
    <property type="match status" value="1"/>
</dbReference>
<dbReference type="OrthoDB" id="2567806at2759"/>
<dbReference type="Proteomes" id="UP000016922">
    <property type="component" value="Unassembled WGS sequence"/>
</dbReference>
<dbReference type="InterPro" id="IPR036786">
    <property type="entry name" value="Ribosome_mat_SBDS_N_sf"/>
</dbReference>
<evidence type="ECO:0000256" key="1">
    <source>
        <dbReference type="SAM" id="MobiDB-lite"/>
    </source>
</evidence>
<name>S3D3P1_GLAL2</name>
<reference evidence="3 4" key="1">
    <citation type="journal article" date="2013" name="BMC Genomics">
        <title>Genomics-driven discovery of the pneumocandin biosynthetic gene cluster in the fungus Glarea lozoyensis.</title>
        <authorList>
            <person name="Chen L."/>
            <person name="Yue Q."/>
            <person name="Zhang X."/>
            <person name="Xiang M."/>
            <person name="Wang C."/>
            <person name="Li S."/>
            <person name="Che Y."/>
            <person name="Ortiz-Lopez F.J."/>
            <person name="Bills G.F."/>
            <person name="Liu X."/>
            <person name="An Z."/>
        </authorList>
    </citation>
    <scope>NUCLEOTIDE SEQUENCE [LARGE SCALE GENOMIC DNA]</scope>
    <source>
        <strain evidence="4">ATCC 20868 / MF5171</strain>
    </source>
</reference>
<dbReference type="PANTHER" id="PTHR10927">
    <property type="entry name" value="RIBOSOME MATURATION PROTEIN SBDS"/>
    <property type="match status" value="1"/>
</dbReference>
<dbReference type="OMA" id="HYKGKDD"/>
<dbReference type="AlphaFoldDB" id="S3D3P1"/>